<keyword evidence="1" id="KW-0812">Transmembrane</keyword>
<feature type="transmembrane region" description="Helical" evidence="1">
    <location>
        <begin position="196"/>
        <end position="218"/>
    </location>
</feature>
<keyword evidence="1" id="KW-0472">Membrane</keyword>
<gene>
    <name evidence="3" type="ORF">STCU_03213</name>
    <name evidence="2" type="ORF">STCU_06683</name>
</gene>
<organism evidence="3 4">
    <name type="scientific">Strigomonas culicis</name>
    <dbReference type="NCBI Taxonomy" id="28005"/>
    <lineage>
        <taxon>Eukaryota</taxon>
        <taxon>Discoba</taxon>
        <taxon>Euglenozoa</taxon>
        <taxon>Kinetoplastea</taxon>
        <taxon>Metakinetoplastina</taxon>
        <taxon>Trypanosomatida</taxon>
        <taxon>Trypanosomatidae</taxon>
        <taxon>Strigomonadinae</taxon>
        <taxon>Strigomonas</taxon>
    </lineage>
</organism>
<dbReference type="OrthoDB" id="239821at2759"/>
<evidence type="ECO:0000313" key="3">
    <source>
        <dbReference type="EMBL" id="EPY31812.1"/>
    </source>
</evidence>
<reference evidence="3 4" key="1">
    <citation type="journal article" date="2013" name="PLoS ONE">
        <title>Predicting the Proteins of Angomonas deanei, Strigomonas culicis and Their Respective Endosymbionts Reveals New Aspects of the Trypanosomatidae Family.</title>
        <authorList>
            <person name="Motta M.C."/>
            <person name="Martins A.C."/>
            <person name="de Souza S.S."/>
            <person name="Catta-Preta C.M."/>
            <person name="Silva R."/>
            <person name="Klein C.C."/>
            <person name="de Almeida L.G."/>
            <person name="de Lima Cunha O."/>
            <person name="Ciapina L.P."/>
            <person name="Brocchi M."/>
            <person name="Colabardini A.C."/>
            <person name="de Araujo Lima B."/>
            <person name="Machado C.R."/>
            <person name="de Almeida Soares C.M."/>
            <person name="Probst C.M."/>
            <person name="de Menezes C.B."/>
            <person name="Thompson C.E."/>
            <person name="Bartholomeu D.C."/>
            <person name="Gradia D.F."/>
            <person name="Pavoni D.P."/>
            <person name="Grisard E.C."/>
            <person name="Fantinatti-Garboggini F."/>
            <person name="Marchini F.K."/>
            <person name="Rodrigues-Luiz G.F."/>
            <person name="Wagner G."/>
            <person name="Goldman G.H."/>
            <person name="Fietto J.L."/>
            <person name="Elias M.C."/>
            <person name="Goldman M.H."/>
            <person name="Sagot M.F."/>
            <person name="Pereira M."/>
            <person name="Stoco P.H."/>
            <person name="de Mendonca-Neto R.P."/>
            <person name="Teixeira S.M."/>
            <person name="Maciel T.E."/>
            <person name="de Oliveira Mendes T.A."/>
            <person name="Urmenyi T.P."/>
            <person name="de Souza W."/>
            <person name="Schenkman S."/>
            <person name="de Vasconcelos A.T."/>
        </authorList>
    </citation>
    <scope>NUCLEOTIDE SEQUENCE [LARGE SCALE GENOMIC DNA]</scope>
</reference>
<sequence length="223" mass="25371">MNSVKSKSGMLMTKGIMDMRSDPPRLVATILEFQHPETKKEVTLYPIPNMAAPDYFSRALDAGNLSAKYDKILWEDGRLPFKDGTPKARQNMMLKRLFPFFSLRPVAADGEKFDGALIRDPFESRMAYQAVLDALDPPVDPRARRGIERIDTYPEGTKVAVPWGVYHMPYLRYRLLKEGFNLTNTEEVVVFGAQQIMTLFFVMVGVSLLMTLVSFALFSSLFR</sequence>
<keyword evidence="4" id="KW-1185">Reference proteome</keyword>
<accession>S9ULT1</accession>
<dbReference type="AlphaFoldDB" id="S9ULT1"/>
<comment type="caution">
    <text evidence="3">The sequence shown here is derived from an EMBL/GenBank/DDBJ whole genome shotgun (WGS) entry which is preliminary data.</text>
</comment>
<name>S9ULT1_9TRYP</name>
<evidence type="ECO:0000313" key="2">
    <source>
        <dbReference type="EMBL" id="EPY25560.1"/>
    </source>
</evidence>
<evidence type="ECO:0000313" key="4">
    <source>
        <dbReference type="Proteomes" id="UP000015354"/>
    </source>
</evidence>
<keyword evidence="1" id="KW-1133">Transmembrane helix</keyword>
<evidence type="ECO:0000256" key="1">
    <source>
        <dbReference type="SAM" id="Phobius"/>
    </source>
</evidence>
<reference evidence="3" key="2">
    <citation type="submission" date="2013-03" db="EMBL/GenBank/DDBJ databases">
        <authorList>
            <person name="Motta M.C.M."/>
            <person name="Martins A.C.A."/>
            <person name="Preta C.M.C.C."/>
            <person name="Silva R."/>
            <person name="de Souza S.S."/>
            <person name="Klein C.C."/>
            <person name="de Almeida L.G.P."/>
            <person name="Cunha O.L."/>
            <person name="Colabardini A.C."/>
            <person name="Lima B.A."/>
            <person name="Machado C.R."/>
            <person name="Soares C.M.A."/>
            <person name="de Menezes C.B.A."/>
            <person name="Bartolomeu D.C."/>
            <person name="Grisard E.C."/>
            <person name="Fantinatti-Garboggini F."/>
            <person name="Rodrigues-Luiz G.F."/>
            <person name="Wagner G."/>
            <person name="Goldman G.H."/>
            <person name="Fietto J.L.R."/>
            <person name="Ciapina L.P."/>
            <person name="Brocchi M."/>
            <person name="Elias M.C."/>
            <person name="Goldman M.H.S."/>
            <person name="Sagot M.-F."/>
            <person name="Pereira M."/>
            <person name="Stoco P.H."/>
            <person name="Teixeira S.M.R."/>
            <person name="de Mendonca-Neto R.P."/>
            <person name="Maciel T.E.F."/>
            <person name="Mendes T.A.O."/>
            <person name="Urmenyi T.P."/>
            <person name="Teixeira M.M.G."/>
            <person name="de Camargo E.F.P."/>
            <person name="de Sousa W."/>
            <person name="Schenkman S."/>
            <person name="de Vasconcelos A.T.R."/>
        </authorList>
    </citation>
    <scope>NUCLEOTIDE SEQUENCE</scope>
</reference>
<dbReference type="EMBL" id="ATMH01003213">
    <property type="protein sequence ID" value="EPY31812.1"/>
    <property type="molecule type" value="Genomic_DNA"/>
</dbReference>
<dbReference type="Proteomes" id="UP000015354">
    <property type="component" value="Unassembled WGS sequence"/>
</dbReference>
<protein>
    <submittedName>
        <fullName evidence="3">Uncharacterized protein</fullName>
    </submittedName>
</protein>
<dbReference type="EMBL" id="ATMH01006683">
    <property type="protein sequence ID" value="EPY25560.1"/>
    <property type="molecule type" value="Genomic_DNA"/>
</dbReference>
<proteinExistence type="predicted"/>